<dbReference type="AlphaFoldDB" id="A0A448WZ20"/>
<keyword evidence="3" id="KW-1185">Reference proteome</keyword>
<feature type="compositionally biased region" description="Polar residues" evidence="1">
    <location>
        <begin position="1"/>
        <end position="14"/>
    </location>
</feature>
<organism evidence="2 3">
    <name type="scientific">Protopolystoma xenopodis</name>
    <dbReference type="NCBI Taxonomy" id="117903"/>
    <lineage>
        <taxon>Eukaryota</taxon>
        <taxon>Metazoa</taxon>
        <taxon>Spiralia</taxon>
        <taxon>Lophotrochozoa</taxon>
        <taxon>Platyhelminthes</taxon>
        <taxon>Monogenea</taxon>
        <taxon>Polyopisthocotylea</taxon>
        <taxon>Polystomatidea</taxon>
        <taxon>Polystomatidae</taxon>
        <taxon>Protopolystoma</taxon>
    </lineage>
</organism>
<comment type="caution">
    <text evidence="2">The sequence shown here is derived from an EMBL/GenBank/DDBJ whole genome shotgun (WGS) entry which is preliminary data.</text>
</comment>
<feature type="region of interest" description="Disordered" evidence="1">
    <location>
        <begin position="1"/>
        <end position="21"/>
    </location>
</feature>
<dbReference type="Proteomes" id="UP000784294">
    <property type="component" value="Unassembled WGS sequence"/>
</dbReference>
<accession>A0A448WZ20</accession>
<dbReference type="EMBL" id="CAAALY010063550">
    <property type="protein sequence ID" value="VEL23729.1"/>
    <property type="molecule type" value="Genomic_DNA"/>
</dbReference>
<name>A0A448WZ20_9PLAT</name>
<evidence type="ECO:0000256" key="1">
    <source>
        <dbReference type="SAM" id="MobiDB-lite"/>
    </source>
</evidence>
<gene>
    <name evidence="2" type="ORF">PXEA_LOCUS17169</name>
</gene>
<proteinExistence type="predicted"/>
<protein>
    <submittedName>
        <fullName evidence="2">Uncharacterized protein</fullName>
    </submittedName>
</protein>
<evidence type="ECO:0000313" key="3">
    <source>
        <dbReference type="Proteomes" id="UP000784294"/>
    </source>
</evidence>
<sequence length="106" mass="11551">MADGATSNRAQASNGPWRRSDPISAVKCLQEKRYTSARKPGSCLLSIGRRSAWPPLAEGSCQGSIGTKACLALVRMRIDPAYCRPNDRLQTDLATVSDWVVMIVSR</sequence>
<evidence type="ECO:0000313" key="2">
    <source>
        <dbReference type="EMBL" id="VEL23729.1"/>
    </source>
</evidence>
<reference evidence="2" key="1">
    <citation type="submission" date="2018-11" db="EMBL/GenBank/DDBJ databases">
        <authorList>
            <consortium name="Pathogen Informatics"/>
        </authorList>
    </citation>
    <scope>NUCLEOTIDE SEQUENCE</scope>
</reference>